<reference evidence="1 2" key="1">
    <citation type="submission" date="2021-06" db="EMBL/GenBank/DDBJ databases">
        <title>Caerostris extrusa draft genome.</title>
        <authorList>
            <person name="Kono N."/>
            <person name="Arakawa K."/>
        </authorList>
    </citation>
    <scope>NUCLEOTIDE SEQUENCE [LARGE SCALE GENOMIC DNA]</scope>
</reference>
<sequence>MLMNDPTLPPLQGNLIKPLLHPQHEVIQEWRIWSRLASKLDTSTHARKPSLAPEIGDLLVLLPTVCSIMLFDGKGSWRCLFFASFQLVNFQARALDDRQTIKDQS</sequence>
<protein>
    <submittedName>
        <fullName evidence="1">Uncharacterized protein</fullName>
    </submittedName>
</protein>
<comment type="caution">
    <text evidence="1">The sequence shown here is derived from an EMBL/GenBank/DDBJ whole genome shotgun (WGS) entry which is preliminary data.</text>
</comment>
<keyword evidence="2" id="KW-1185">Reference proteome</keyword>
<organism evidence="1 2">
    <name type="scientific">Caerostris extrusa</name>
    <name type="common">Bark spider</name>
    <name type="synonym">Caerostris bankana</name>
    <dbReference type="NCBI Taxonomy" id="172846"/>
    <lineage>
        <taxon>Eukaryota</taxon>
        <taxon>Metazoa</taxon>
        <taxon>Ecdysozoa</taxon>
        <taxon>Arthropoda</taxon>
        <taxon>Chelicerata</taxon>
        <taxon>Arachnida</taxon>
        <taxon>Araneae</taxon>
        <taxon>Araneomorphae</taxon>
        <taxon>Entelegynae</taxon>
        <taxon>Araneoidea</taxon>
        <taxon>Araneidae</taxon>
        <taxon>Caerostris</taxon>
    </lineage>
</organism>
<accession>A0AAV4T1T0</accession>
<gene>
    <name evidence="1" type="ORF">CEXT_243791</name>
</gene>
<name>A0AAV4T1T0_CAEEX</name>
<dbReference type="AlphaFoldDB" id="A0AAV4T1T0"/>
<dbReference type="EMBL" id="BPLR01010359">
    <property type="protein sequence ID" value="GIY38807.1"/>
    <property type="molecule type" value="Genomic_DNA"/>
</dbReference>
<dbReference type="Proteomes" id="UP001054945">
    <property type="component" value="Unassembled WGS sequence"/>
</dbReference>
<proteinExistence type="predicted"/>
<evidence type="ECO:0000313" key="1">
    <source>
        <dbReference type="EMBL" id="GIY38807.1"/>
    </source>
</evidence>
<evidence type="ECO:0000313" key="2">
    <source>
        <dbReference type="Proteomes" id="UP001054945"/>
    </source>
</evidence>